<organism evidence="2 3">
    <name type="scientific">Rhodovastum atsumiense</name>
    <dbReference type="NCBI Taxonomy" id="504468"/>
    <lineage>
        <taxon>Bacteria</taxon>
        <taxon>Pseudomonadati</taxon>
        <taxon>Pseudomonadota</taxon>
        <taxon>Alphaproteobacteria</taxon>
        <taxon>Acetobacterales</taxon>
        <taxon>Acetobacteraceae</taxon>
        <taxon>Rhodovastum</taxon>
    </lineage>
</organism>
<protein>
    <submittedName>
        <fullName evidence="2">DUF2244 domain-containing protein</fullName>
    </submittedName>
</protein>
<evidence type="ECO:0000313" key="3">
    <source>
        <dbReference type="Proteomes" id="UP000325255"/>
    </source>
</evidence>
<sequence length="167" mass="18103">MPPDAPPPQFRAVIVPHRSLSPRALRTLIGVIVAASCLTAALVVALGAWPVVGFTGAEILLVALLLRHHAGGERTSETLSLNDSGLQVVRTDRHGRRREVVLPAPWLSVTLRDRPGRVPALILSAPGLQEEVATMLGEEAKRVLAAELQQALQLRRHPRFDNPQLRG</sequence>
<dbReference type="RefSeq" id="WP_150044926.1">
    <property type="nucleotide sequence ID" value="NZ_OW485601.1"/>
</dbReference>
<evidence type="ECO:0000256" key="1">
    <source>
        <dbReference type="SAM" id="Phobius"/>
    </source>
</evidence>
<dbReference type="Proteomes" id="UP000325255">
    <property type="component" value="Unassembled WGS sequence"/>
</dbReference>
<keyword evidence="3" id="KW-1185">Reference proteome</keyword>
<reference evidence="2 3" key="1">
    <citation type="submission" date="2019-09" db="EMBL/GenBank/DDBJ databases">
        <title>Genome sequence of Rhodovastum atsumiense, a diverse member of the Acetobacteraceae family of non-sulfur purple photosynthetic bacteria.</title>
        <authorList>
            <person name="Meyer T."/>
            <person name="Kyndt J."/>
        </authorList>
    </citation>
    <scope>NUCLEOTIDE SEQUENCE [LARGE SCALE GENOMIC DNA]</scope>
    <source>
        <strain evidence="2 3">DSM 21279</strain>
    </source>
</reference>
<dbReference type="OrthoDB" id="9808190at2"/>
<evidence type="ECO:0000313" key="2">
    <source>
        <dbReference type="EMBL" id="KAA5608810.1"/>
    </source>
</evidence>
<keyword evidence="1" id="KW-1133">Transmembrane helix</keyword>
<comment type="caution">
    <text evidence="2">The sequence shown here is derived from an EMBL/GenBank/DDBJ whole genome shotgun (WGS) entry which is preliminary data.</text>
</comment>
<gene>
    <name evidence="2" type="ORF">F1189_27275</name>
</gene>
<accession>A0A5M6IKM8</accession>
<feature type="transmembrane region" description="Helical" evidence="1">
    <location>
        <begin position="24"/>
        <end position="42"/>
    </location>
</feature>
<name>A0A5M6IKM8_9PROT</name>
<keyword evidence="1" id="KW-0472">Membrane</keyword>
<keyword evidence="1" id="KW-0812">Transmembrane</keyword>
<proteinExistence type="predicted"/>
<dbReference type="AlphaFoldDB" id="A0A5M6IKM8"/>
<dbReference type="InterPro" id="IPR019253">
    <property type="entry name" value="DUF2244_TM"/>
</dbReference>
<dbReference type="EMBL" id="VWPK01000067">
    <property type="protein sequence ID" value="KAA5608810.1"/>
    <property type="molecule type" value="Genomic_DNA"/>
</dbReference>
<dbReference type="Pfam" id="PF10003">
    <property type="entry name" value="DUF2244"/>
    <property type="match status" value="1"/>
</dbReference>